<feature type="compositionally biased region" description="Basic and acidic residues" evidence="1">
    <location>
        <begin position="58"/>
        <end position="81"/>
    </location>
</feature>
<keyword evidence="2" id="KW-0472">Membrane</keyword>
<keyword evidence="2" id="KW-0812">Transmembrane</keyword>
<evidence type="ECO:0000313" key="4">
    <source>
        <dbReference type="Proteomes" id="UP000282654"/>
    </source>
</evidence>
<sequence>MSNFNFNALKERLREHATAIFLTVTVLVVILGVALSGEHRQPVPGSVAAREQAQQGDWRLRPEQQEREARPRQKQEQQVDVQDRAEIAGLPLYVNRSSDYIGVRIDPGEWETVAGGKVSGLALEPLCRDPQAVSPETSGVQLVVPLNGKTLEFGVCQKFGGASLTDYAYKTTVTVLVDGTVVREVYATKDRLLLSPVKVEAKGDQMVLKIGTAGDADGNASAGPWFPLILANPVAQEECEIR</sequence>
<evidence type="ECO:0000256" key="2">
    <source>
        <dbReference type="SAM" id="Phobius"/>
    </source>
</evidence>
<accession>A0A3N5B8I1</accession>
<protein>
    <submittedName>
        <fullName evidence="3">Uncharacterized protein</fullName>
    </submittedName>
</protein>
<proteinExistence type="predicted"/>
<dbReference type="AlphaFoldDB" id="A0A3N5B8I1"/>
<feature type="transmembrane region" description="Helical" evidence="2">
    <location>
        <begin position="16"/>
        <end position="35"/>
    </location>
</feature>
<keyword evidence="4" id="KW-1185">Reference proteome</keyword>
<reference evidence="3 4" key="1">
    <citation type="submission" date="2018-11" db="EMBL/GenBank/DDBJ databases">
        <title>Genomic Encyclopedia of Type Strains, Phase IV (KMG-IV): sequencing the most valuable type-strain genomes for metagenomic binning, comparative biology and taxonomic classification.</title>
        <authorList>
            <person name="Goeker M."/>
        </authorList>
    </citation>
    <scope>NUCLEOTIDE SEQUENCE [LARGE SCALE GENOMIC DNA]</scope>
    <source>
        <strain evidence="3 4">DSM 102936</strain>
    </source>
</reference>
<keyword evidence="2" id="KW-1133">Transmembrane helix</keyword>
<dbReference type="EMBL" id="RKRE01000004">
    <property type="protein sequence ID" value="RPF42005.1"/>
    <property type="molecule type" value="Genomic_DNA"/>
</dbReference>
<feature type="region of interest" description="Disordered" evidence="1">
    <location>
        <begin position="40"/>
        <end position="81"/>
    </location>
</feature>
<organism evidence="3 4">
    <name type="scientific">Thermodesulfitimonas autotrophica</name>
    <dbReference type="NCBI Taxonomy" id="1894989"/>
    <lineage>
        <taxon>Bacteria</taxon>
        <taxon>Bacillati</taxon>
        <taxon>Bacillota</taxon>
        <taxon>Clostridia</taxon>
        <taxon>Thermoanaerobacterales</taxon>
        <taxon>Thermoanaerobacteraceae</taxon>
        <taxon>Thermodesulfitimonas</taxon>
    </lineage>
</organism>
<dbReference type="RefSeq" id="WP_123932076.1">
    <property type="nucleotide sequence ID" value="NZ_RKRE01000004.1"/>
</dbReference>
<gene>
    <name evidence="3" type="ORF">EDD75_2226</name>
</gene>
<evidence type="ECO:0000313" key="3">
    <source>
        <dbReference type="EMBL" id="RPF42005.1"/>
    </source>
</evidence>
<comment type="caution">
    <text evidence="3">The sequence shown here is derived from an EMBL/GenBank/DDBJ whole genome shotgun (WGS) entry which is preliminary data.</text>
</comment>
<dbReference type="Proteomes" id="UP000282654">
    <property type="component" value="Unassembled WGS sequence"/>
</dbReference>
<evidence type="ECO:0000256" key="1">
    <source>
        <dbReference type="SAM" id="MobiDB-lite"/>
    </source>
</evidence>
<name>A0A3N5B8I1_9THEO</name>